<dbReference type="Pfam" id="PF07264">
    <property type="entry name" value="EI24"/>
    <property type="match status" value="1"/>
</dbReference>
<evidence type="ECO:0000256" key="5">
    <source>
        <dbReference type="SAM" id="Phobius"/>
    </source>
</evidence>
<feature type="transmembrane region" description="Helical" evidence="5">
    <location>
        <begin position="203"/>
        <end position="224"/>
    </location>
</feature>
<comment type="caution">
    <text evidence="6">The sequence shown here is derived from an EMBL/GenBank/DDBJ whole genome shotgun (WGS) entry which is preliminary data.</text>
</comment>
<feature type="transmembrane region" description="Helical" evidence="5">
    <location>
        <begin position="82"/>
        <end position="111"/>
    </location>
</feature>
<name>A0AAW4XYI5_9BURK</name>
<feature type="transmembrane region" description="Helical" evidence="5">
    <location>
        <begin position="132"/>
        <end position="155"/>
    </location>
</feature>
<organism evidence="6 7">
    <name type="scientific">Comamonas koreensis</name>
    <dbReference type="NCBI Taxonomy" id="160825"/>
    <lineage>
        <taxon>Bacteria</taxon>
        <taxon>Pseudomonadati</taxon>
        <taxon>Pseudomonadota</taxon>
        <taxon>Betaproteobacteria</taxon>
        <taxon>Burkholderiales</taxon>
        <taxon>Comamonadaceae</taxon>
        <taxon>Comamonas</taxon>
    </lineage>
</organism>
<dbReference type="EMBL" id="JAJNCT010000021">
    <property type="protein sequence ID" value="MCD2166640.1"/>
    <property type="molecule type" value="Genomic_DNA"/>
</dbReference>
<evidence type="ECO:0000256" key="3">
    <source>
        <dbReference type="ARBA" id="ARBA00022989"/>
    </source>
</evidence>
<dbReference type="InterPro" id="IPR059112">
    <property type="entry name" value="CysZ/EI24"/>
</dbReference>
<evidence type="ECO:0000313" key="6">
    <source>
        <dbReference type="EMBL" id="MCD2166640.1"/>
    </source>
</evidence>
<sequence length="302" mass="33060">MPLASAGSRLMFDAFWRAAAYCFRPRVMLLSVLPLIVMLAALGGWSYFFWSGAVATMQHWVETIGWLRTVFSWFGSSGTEGFAAGIAPFVVLILITPVAAVVALLVIALLMTPALVNMVTEQRFAQLEKKKGMGLVTSVLWALSTSVVAIVAFVITMPLWLIPPLVLIVPPVIWGWLTYRVMSVDALADHASKAERDTLLQRYRWPLLLMGIISGYIGIAPSVVWASGMVFTIGFVVLIPIAVWIYAITFAFSSLWFIHFCLAALQQLRIENGEPGVPLPVNDPVVLGRTDGVLLPEAGEPK</sequence>
<evidence type="ECO:0000313" key="7">
    <source>
        <dbReference type="Proteomes" id="UP001199260"/>
    </source>
</evidence>
<keyword evidence="7" id="KW-1185">Reference proteome</keyword>
<dbReference type="RefSeq" id="WP_230777344.1">
    <property type="nucleotide sequence ID" value="NZ_JAJNCT010000021.1"/>
</dbReference>
<reference evidence="6 7" key="1">
    <citation type="submission" date="2021-11" db="EMBL/GenBank/DDBJ databases">
        <title>Genome sequence.</title>
        <authorList>
            <person name="Sun Q."/>
        </authorList>
    </citation>
    <scope>NUCLEOTIDE SEQUENCE [LARGE SCALE GENOMIC DNA]</scope>
    <source>
        <strain evidence="6 7">KCTC 12005</strain>
    </source>
</reference>
<keyword evidence="3 5" id="KW-1133">Transmembrane helix</keyword>
<evidence type="ECO:0000256" key="2">
    <source>
        <dbReference type="ARBA" id="ARBA00022692"/>
    </source>
</evidence>
<gene>
    <name evidence="6" type="ORF">LPW39_16070</name>
</gene>
<keyword evidence="4 5" id="KW-0472">Membrane</keyword>
<evidence type="ECO:0000256" key="4">
    <source>
        <dbReference type="ARBA" id="ARBA00023136"/>
    </source>
</evidence>
<feature type="transmembrane region" description="Helical" evidence="5">
    <location>
        <begin position="27"/>
        <end position="50"/>
    </location>
</feature>
<feature type="transmembrane region" description="Helical" evidence="5">
    <location>
        <begin position="161"/>
        <end position="182"/>
    </location>
</feature>
<protein>
    <submittedName>
        <fullName evidence="6">EI24 domain-containing protein</fullName>
    </submittedName>
</protein>
<dbReference type="AlphaFoldDB" id="A0AAW4XYI5"/>
<accession>A0AAW4XYI5</accession>
<keyword evidence="2 5" id="KW-0812">Transmembrane</keyword>
<evidence type="ECO:0000256" key="1">
    <source>
        <dbReference type="ARBA" id="ARBA00004141"/>
    </source>
</evidence>
<comment type="subcellular location">
    <subcellularLocation>
        <location evidence="1">Membrane</location>
        <topology evidence="1">Multi-pass membrane protein</topology>
    </subcellularLocation>
</comment>
<feature type="transmembrane region" description="Helical" evidence="5">
    <location>
        <begin position="230"/>
        <end position="258"/>
    </location>
</feature>
<proteinExistence type="predicted"/>
<dbReference type="Proteomes" id="UP001199260">
    <property type="component" value="Unassembled WGS sequence"/>
</dbReference>